<dbReference type="Gene3D" id="2.40.50.1020">
    <property type="entry name" value="LytTr DNA-binding domain"/>
    <property type="match status" value="1"/>
</dbReference>
<keyword evidence="3" id="KW-0597">Phosphoprotein</keyword>
<dbReference type="PANTHER" id="PTHR37299:SF1">
    <property type="entry name" value="STAGE 0 SPORULATION PROTEIN A HOMOLOG"/>
    <property type="match status" value="1"/>
</dbReference>
<dbReference type="PROSITE" id="PS50930">
    <property type="entry name" value="HTH_LYTTR"/>
    <property type="match status" value="1"/>
</dbReference>
<dbReference type="InterPro" id="IPR011006">
    <property type="entry name" value="CheY-like_superfamily"/>
</dbReference>
<comment type="caution">
    <text evidence="6">The sequence shown here is derived from an EMBL/GenBank/DDBJ whole genome shotgun (WGS) entry which is preliminary data.</text>
</comment>
<evidence type="ECO:0000259" key="4">
    <source>
        <dbReference type="PROSITE" id="PS50110"/>
    </source>
</evidence>
<dbReference type="Proteomes" id="UP001198220">
    <property type="component" value="Unassembled WGS sequence"/>
</dbReference>
<organism evidence="6 7">
    <name type="scientific">Hominiventricola filiformis</name>
    <dbReference type="NCBI Taxonomy" id="2885352"/>
    <lineage>
        <taxon>Bacteria</taxon>
        <taxon>Bacillati</taxon>
        <taxon>Bacillota</taxon>
        <taxon>Clostridia</taxon>
        <taxon>Lachnospirales</taxon>
        <taxon>Lachnospiraceae</taxon>
        <taxon>Hominiventricola</taxon>
    </lineage>
</organism>
<dbReference type="RefSeq" id="WP_308459066.1">
    <property type="nucleotide sequence ID" value="NZ_JAJEPS010000004.1"/>
</dbReference>
<dbReference type="Pfam" id="PF00072">
    <property type="entry name" value="Response_reg"/>
    <property type="match status" value="1"/>
</dbReference>
<evidence type="ECO:0000259" key="5">
    <source>
        <dbReference type="PROSITE" id="PS50930"/>
    </source>
</evidence>
<evidence type="ECO:0000256" key="3">
    <source>
        <dbReference type="PROSITE-ProRule" id="PRU00169"/>
    </source>
</evidence>
<dbReference type="EMBL" id="JAJEPS010000004">
    <property type="protein sequence ID" value="MCC2125721.1"/>
    <property type="molecule type" value="Genomic_DNA"/>
</dbReference>
<sequence>MIKISLVDDDPSDRSFLHSLVSGSFEKTGIAVEISEFESAEDFLSVFEPEIFDLCFLDIYMKKMNGMDAARQIRELDPELAIVFLTSSADYVYEGYEVQALRYLTKPPVPEKVHAVIDQFLAQTVLKNRRLAVSSGKQNYEVPYGKILYIMSVGNNIELHLKDTCIRLSARHTFTKTIEPLLQDFRFISCARGVVVNLAHVKALEKDRFLMDNGAPIPISRRQYAAVNDAYIDFQFEHML</sequence>
<reference evidence="6 7" key="1">
    <citation type="submission" date="2021-10" db="EMBL/GenBank/DDBJ databases">
        <title>Anaerobic single-cell dispensing facilitates the cultivation of human gut bacteria.</title>
        <authorList>
            <person name="Afrizal A."/>
        </authorList>
    </citation>
    <scope>NUCLEOTIDE SEQUENCE [LARGE SCALE GENOMIC DNA]</scope>
    <source>
        <strain evidence="6 7">CLA-AA-H276</strain>
    </source>
</reference>
<dbReference type="SUPFAM" id="SSF52172">
    <property type="entry name" value="CheY-like"/>
    <property type="match status" value="1"/>
</dbReference>
<gene>
    <name evidence="6" type="ORF">LKD36_05945</name>
</gene>
<feature type="domain" description="HTH LytTR-type" evidence="5">
    <location>
        <begin position="131"/>
        <end position="233"/>
    </location>
</feature>
<dbReference type="GO" id="GO:0000156">
    <property type="term" value="F:phosphorelay response regulator activity"/>
    <property type="evidence" value="ECO:0007669"/>
    <property type="project" value="InterPro"/>
</dbReference>
<dbReference type="InterPro" id="IPR001789">
    <property type="entry name" value="Sig_transdc_resp-reg_receiver"/>
</dbReference>
<accession>A0AAE3DBL8</accession>
<dbReference type="PROSITE" id="PS50110">
    <property type="entry name" value="RESPONSE_REGULATORY"/>
    <property type="match status" value="1"/>
</dbReference>
<protein>
    <recommendedName>
        <fullName evidence="1">Stage 0 sporulation protein A homolog</fullName>
    </recommendedName>
</protein>
<dbReference type="InterPro" id="IPR046947">
    <property type="entry name" value="LytR-like"/>
</dbReference>
<evidence type="ECO:0000313" key="6">
    <source>
        <dbReference type="EMBL" id="MCC2125721.1"/>
    </source>
</evidence>
<dbReference type="GO" id="GO:0003677">
    <property type="term" value="F:DNA binding"/>
    <property type="evidence" value="ECO:0007669"/>
    <property type="project" value="UniProtKB-KW"/>
</dbReference>
<feature type="modified residue" description="4-aspartylphosphate" evidence="3">
    <location>
        <position position="58"/>
    </location>
</feature>
<evidence type="ECO:0000256" key="2">
    <source>
        <dbReference type="ARBA" id="ARBA00024867"/>
    </source>
</evidence>
<evidence type="ECO:0000313" key="7">
    <source>
        <dbReference type="Proteomes" id="UP001198220"/>
    </source>
</evidence>
<proteinExistence type="predicted"/>
<dbReference type="SMART" id="SM00850">
    <property type="entry name" value="LytTR"/>
    <property type="match status" value="1"/>
</dbReference>
<dbReference type="InterPro" id="IPR007492">
    <property type="entry name" value="LytTR_DNA-bd_dom"/>
</dbReference>
<evidence type="ECO:0000256" key="1">
    <source>
        <dbReference type="ARBA" id="ARBA00018672"/>
    </source>
</evidence>
<dbReference type="PANTHER" id="PTHR37299">
    <property type="entry name" value="TRANSCRIPTIONAL REGULATOR-RELATED"/>
    <property type="match status" value="1"/>
</dbReference>
<dbReference type="AlphaFoldDB" id="A0AAE3DBL8"/>
<keyword evidence="7" id="KW-1185">Reference proteome</keyword>
<dbReference type="Gene3D" id="3.40.50.2300">
    <property type="match status" value="1"/>
</dbReference>
<dbReference type="Pfam" id="PF04397">
    <property type="entry name" value="LytTR"/>
    <property type="match status" value="1"/>
</dbReference>
<feature type="domain" description="Response regulatory" evidence="4">
    <location>
        <begin position="3"/>
        <end position="121"/>
    </location>
</feature>
<dbReference type="CDD" id="cd00156">
    <property type="entry name" value="REC"/>
    <property type="match status" value="1"/>
</dbReference>
<dbReference type="SMART" id="SM00448">
    <property type="entry name" value="REC"/>
    <property type="match status" value="1"/>
</dbReference>
<comment type="function">
    <text evidence="2">May play the central regulatory role in sporulation. It may be an element of the effector pathway responsible for the activation of sporulation genes in response to nutritional stress. Spo0A may act in concert with spo0H (a sigma factor) to control the expression of some genes that are critical to the sporulation process.</text>
</comment>
<name>A0AAE3DBL8_9FIRM</name>
<keyword evidence="6" id="KW-0238">DNA-binding</keyword>